<evidence type="ECO:0000256" key="2">
    <source>
        <dbReference type="ARBA" id="ARBA00022475"/>
    </source>
</evidence>
<protein>
    <submittedName>
        <fullName evidence="8">Putative integral membrane protein</fullName>
    </submittedName>
</protein>
<organism evidence="8 9">
    <name type="scientific">Arthrobacter rhombi</name>
    <dbReference type="NCBI Taxonomy" id="71253"/>
    <lineage>
        <taxon>Bacteria</taxon>
        <taxon>Bacillati</taxon>
        <taxon>Actinomycetota</taxon>
        <taxon>Actinomycetes</taxon>
        <taxon>Micrococcales</taxon>
        <taxon>Micrococcaceae</taxon>
        <taxon>Arthrobacter</taxon>
    </lineage>
</organism>
<dbReference type="EMBL" id="FUHW01000038">
    <property type="protein sequence ID" value="SJM68040.1"/>
    <property type="molecule type" value="Genomic_DNA"/>
</dbReference>
<dbReference type="InterPro" id="IPR017039">
    <property type="entry name" value="Virul_fac_BrkB"/>
</dbReference>
<dbReference type="Pfam" id="PF03631">
    <property type="entry name" value="Virul_fac_BrkB"/>
    <property type="match status" value="1"/>
</dbReference>
<evidence type="ECO:0000256" key="1">
    <source>
        <dbReference type="ARBA" id="ARBA00004651"/>
    </source>
</evidence>
<evidence type="ECO:0000313" key="9">
    <source>
        <dbReference type="Proteomes" id="UP000195913"/>
    </source>
</evidence>
<dbReference type="GO" id="GO:0005886">
    <property type="term" value="C:plasma membrane"/>
    <property type="evidence" value="ECO:0007669"/>
    <property type="project" value="UniProtKB-SubCell"/>
</dbReference>
<dbReference type="PANTHER" id="PTHR30213">
    <property type="entry name" value="INNER MEMBRANE PROTEIN YHJD"/>
    <property type="match status" value="1"/>
</dbReference>
<evidence type="ECO:0000256" key="6">
    <source>
        <dbReference type="SAM" id="MobiDB-lite"/>
    </source>
</evidence>
<sequence length="393" mass="41848">MAKTARIPIQRKKGRLPASAIVYSDPARSETDLGTRTSPLDRAALHTNAMHQRAALGRARREKAGLPKIAIAGFGSLMARLNSWKPLRVFSLYGQRHGSVMAAGAAYKMFFSIAAILVVGFSILGILASGNQQLQDLVVEGVAKTTPGLINTGDGGLATPQQLFHSRSFGWALVISTAVSLLTSLRWIAGLREGMRGVFGLLKMQSNIVMAKIKDLGVLLLLGISLILTTGLGVIASTALHSIIEFLDLESTFSVMLTRVASLVVMLLLDSVVAVILFRLASGITMPRVALLESAFIAGAGSTTLRYFSSLLLGSASSNPILAPFAVILGLFVWFYLLSQIYLLATSWGAVTTADIVAAARRGNPKGLRSRSAQMRAPASTESAPVSWLQDRS</sequence>
<feature type="region of interest" description="Disordered" evidence="6">
    <location>
        <begin position="367"/>
        <end position="393"/>
    </location>
</feature>
<evidence type="ECO:0000256" key="7">
    <source>
        <dbReference type="SAM" id="Phobius"/>
    </source>
</evidence>
<feature type="transmembrane region" description="Helical" evidence="7">
    <location>
        <begin position="321"/>
        <end position="338"/>
    </location>
</feature>
<accession>A0A1R4GIU4</accession>
<dbReference type="RefSeq" id="WP_086999442.1">
    <property type="nucleotide sequence ID" value="NZ_FUHW01000038.1"/>
</dbReference>
<keyword evidence="3 7" id="KW-0812">Transmembrane</keyword>
<keyword evidence="4 7" id="KW-1133">Transmembrane helix</keyword>
<keyword evidence="2" id="KW-1003">Cell membrane</keyword>
<dbReference type="Proteomes" id="UP000195913">
    <property type="component" value="Unassembled WGS sequence"/>
</dbReference>
<keyword evidence="9" id="KW-1185">Reference proteome</keyword>
<feature type="transmembrane region" description="Helical" evidence="7">
    <location>
        <begin position="105"/>
        <end position="128"/>
    </location>
</feature>
<evidence type="ECO:0000256" key="4">
    <source>
        <dbReference type="ARBA" id="ARBA00022989"/>
    </source>
</evidence>
<feature type="transmembrane region" description="Helical" evidence="7">
    <location>
        <begin position="290"/>
        <end position="309"/>
    </location>
</feature>
<feature type="transmembrane region" description="Helical" evidence="7">
    <location>
        <begin position="256"/>
        <end position="278"/>
    </location>
</feature>
<evidence type="ECO:0000256" key="3">
    <source>
        <dbReference type="ARBA" id="ARBA00022692"/>
    </source>
</evidence>
<gene>
    <name evidence="8" type="ORF">FM101_10765</name>
</gene>
<reference evidence="8 9" key="1">
    <citation type="submission" date="2017-02" db="EMBL/GenBank/DDBJ databases">
        <authorList>
            <person name="Peterson S.W."/>
        </authorList>
    </citation>
    <scope>NUCLEOTIDE SEQUENCE [LARGE SCALE GENOMIC DNA]</scope>
    <source>
        <strain evidence="8 9">B Ar 00.02</strain>
    </source>
</reference>
<proteinExistence type="predicted"/>
<feature type="transmembrane region" description="Helical" evidence="7">
    <location>
        <begin position="218"/>
        <end position="244"/>
    </location>
</feature>
<name>A0A1R4GIU4_9MICC</name>
<evidence type="ECO:0000256" key="5">
    <source>
        <dbReference type="ARBA" id="ARBA00023136"/>
    </source>
</evidence>
<comment type="subcellular location">
    <subcellularLocation>
        <location evidence="1">Cell membrane</location>
        <topology evidence="1">Multi-pass membrane protein</topology>
    </subcellularLocation>
</comment>
<keyword evidence="5 7" id="KW-0472">Membrane</keyword>
<evidence type="ECO:0000313" key="8">
    <source>
        <dbReference type="EMBL" id="SJM68040.1"/>
    </source>
</evidence>
<dbReference type="AlphaFoldDB" id="A0A1R4GIU4"/>
<feature type="transmembrane region" description="Helical" evidence="7">
    <location>
        <begin position="169"/>
        <end position="189"/>
    </location>
</feature>
<dbReference type="PANTHER" id="PTHR30213:SF1">
    <property type="entry name" value="INNER MEMBRANE PROTEIN YHJD"/>
    <property type="match status" value="1"/>
</dbReference>